<protein>
    <recommendedName>
        <fullName evidence="3">VOC domain-containing protein</fullName>
    </recommendedName>
</protein>
<name>A0A2T8F508_9ACTN</name>
<dbReference type="SUPFAM" id="SSF54593">
    <property type="entry name" value="Glyoxalase/Bleomycin resistance protein/Dihydroxybiphenyl dioxygenase"/>
    <property type="match status" value="2"/>
</dbReference>
<sequence length="309" mass="33082">METPRLFGPLISTGEASAHVRLFSEVFGMMVEDQVSLSPVLTADLLGGPEELGAGAEVTVLRTPGVESGVVLVAFDPTSPETIRDWESRVSRDALKVIDFYAPDYEGAIAHARGLGYEVVEFEASYELPEGTFREAHLWGPDHVVTAFLGGPAEFFADFAQVVDGRVSEVQSISAPLTDAQPSVDFYREVLGWDVVYEYAIDDPSFAEMVGVEELRLRSRNVGPSTREPYFGLIDYGLPPRHDGSLRGRSAAPRRGLLGAVLTGVDLDALVSRAGPAAGPVVDCPTLLGHSRGLLLGTPHSVPHLALGA</sequence>
<dbReference type="OrthoDB" id="3773089at2"/>
<gene>
    <name evidence="1" type="ORF">DDE18_21310</name>
</gene>
<dbReference type="InterPro" id="IPR029068">
    <property type="entry name" value="Glyas_Bleomycin-R_OHBP_Dase"/>
</dbReference>
<dbReference type="EMBL" id="QDGZ01000013">
    <property type="protein sequence ID" value="PVG80792.1"/>
    <property type="molecule type" value="Genomic_DNA"/>
</dbReference>
<evidence type="ECO:0008006" key="3">
    <source>
        <dbReference type="Google" id="ProtNLM"/>
    </source>
</evidence>
<dbReference type="AlphaFoldDB" id="A0A2T8F508"/>
<dbReference type="Proteomes" id="UP000246018">
    <property type="component" value="Unassembled WGS sequence"/>
</dbReference>
<accession>A0A2T8F508</accession>
<organism evidence="1 2">
    <name type="scientific">Nocardioides gansuensis</name>
    <dbReference type="NCBI Taxonomy" id="2138300"/>
    <lineage>
        <taxon>Bacteria</taxon>
        <taxon>Bacillati</taxon>
        <taxon>Actinomycetota</taxon>
        <taxon>Actinomycetes</taxon>
        <taxon>Propionibacteriales</taxon>
        <taxon>Nocardioidaceae</taxon>
        <taxon>Nocardioides</taxon>
    </lineage>
</organism>
<keyword evidence="2" id="KW-1185">Reference proteome</keyword>
<reference evidence="1 2" key="1">
    <citation type="submission" date="2018-04" db="EMBL/GenBank/DDBJ databases">
        <title>Genome of Nocardioides gansuensis WSJ-1.</title>
        <authorList>
            <person name="Wu S."/>
            <person name="Wang G."/>
        </authorList>
    </citation>
    <scope>NUCLEOTIDE SEQUENCE [LARGE SCALE GENOMIC DNA]</scope>
    <source>
        <strain evidence="1 2">WSJ-1</strain>
    </source>
</reference>
<dbReference type="RefSeq" id="WP_116574408.1">
    <property type="nucleotide sequence ID" value="NZ_QDGZ01000013.1"/>
</dbReference>
<proteinExistence type="predicted"/>
<evidence type="ECO:0000313" key="2">
    <source>
        <dbReference type="Proteomes" id="UP000246018"/>
    </source>
</evidence>
<comment type="caution">
    <text evidence="1">The sequence shown here is derived from an EMBL/GenBank/DDBJ whole genome shotgun (WGS) entry which is preliminary data.</text>
</comment>
<evidence type="ECO:0000313" key="1">
    <source>
        <dbReference type="EMBL" id="PVG80792.1"/>
    </source>
</evidence>